<dbReference type="InterPro" id="IPR025563">
    <property type="entry name" value="DUF4286"/>
</dbReference>
<dbReference type="EMBL" id="CAFBMH010000019">
    <property type="protein sequence ID" value="CAB4899553.1"/>
    <property type="molecule type" value="Genomic_DNA"/>
</dbReference>
<accession>A0A6J7AN47</accession>
<evidence type="ECO:0000313" key="3">
    <source>
        <dbReference type="EMBL" id="CAB4899553.1"/>
    </source>
</evidence>
<evidence type="ECO:0000313" key="2">
    <source>
        <dbReference type="EMBL" id="CAB4834314.1"/>
    </source>
</evidence>
<dbReference type="AlphaFoldDB" id="A0A6J7AN47"/>
<reference evidence="2" key="1">
    <citation type="submission" date="2020-05" db="EMBL/GenBank/DDBJ databases">
        <authorList>
            <person name="Chiriac C."/>
            <person name="Salcher M."/>
            <person name="Ghai R."/>
            <person name="Kavagutti S V."/>
        </authorList>
    </citation>
    <scope>NUCLEOTIDE SEQUENCE</scope>
</reference>
<gene>
    <name evidence="1" type="ORF">UFOPK2754_00678</name>
    <name evidence="2" type="ORF">UFOPK3139_02048</name>
    <name evidence="3" type="ORF">UFOPK3543_00783</name>
</gene>
<name>A0A6J7AN47_9ZZZZ</name>
<dbReference type="SUPFAM" id="SSF54909">
    <property type="entry name" value="Dimeric alpha+beta barrel"/>
    <property type="match status" value="1"/>
</dbReference>
<organism evidence="2">
    <name type="scientific">freshwater metagenome</name>
    <dbReference type="NCBI Taxonomy" id="449393"/>
    <lineage>
        <taxon>unclassified sequences</taxon>
        <taxon>metagenomes</taxon>
        <taxon>ecological metagenomes</taxon>
    </lineage>
</organism>
<proteinExistence type="predicted"/>
<dbReference type="InterPro" id="IPR011008">
    <property type="entry name" value="Dimeric_a/b-barrel"/>
</dbReference>
<dbReference type="EMBL" id="CAEZYR010000017">
    <property type="protein sequence ID" value="CAB4733937.1"/>
    <property type="molecule type" value="Genomic_DNA"/>
</dbReference>
<dbReference type="EMBL" id="CAFABA010000093">
    <property type="protein sequence ID" value="CAB4834314.1"/>
    <property type="molecule type" value="Genomic_DNA"/>
</dbReference>
<evidence type="ECO:0000313" key="1">
    <source>
        <dbReference type="EMBL" id="CAB4733937.1"/>
    </source>
</evidence>
<protein>
    <submittedName>
        <fullName evidence="2">Unannotated protein</fullName>
    </submittedName>
</protein>
<dbReference type="Pfam" id="PF14114">
    <property type="entry name" value="DUF4286"/>
    <property type="match status" value="1"/>
</dbReference>
<sequence>MAATAMLIVQVDIDPEREDEFNRWYDDEHVPEKQATKGFYSARRFKHFTVPHRYLAIYEVENGDLVTNPEYMTQAQSEWSTSIMQAWRDWDRNVWVELSAS</sequence>